<dbReference type="EMBL" id="CAJOBC010000007">
    <property type="protein sequence ID" value="CAF3516008.1"/>
    <property type="molecule type" value="Genomic_DNA"/>
</dbReference>
<dbReference type="EMBL" id="CAJNOQ010000007">
    <property type="protein sequence ID" value="CAF0737970.1"/>
    <property type="molecule type" value="Genomic_DNA"/>
</dbReference>
<evidence type="ECO:0000313" key="18">
    <source>
        <dbReference type="EMBL" id="CAF3516008.1"/>
    </source>
</evidence>
<dbReference type="SUPFAM" id="SSF53271">
    <property type="entry name" value="PRTase-like"/>
    <property type="match status" value="1"/>
</dbReference>
<dbReference type="PANTHER" id="PTHR43340">
    <property type="entry name" value="HYPOXANTHINE-GUANINE PHOSPHORIBOSYLTRANSFERASE"/>
    <property type="match status" value="1"/>
</dbReference>
<dbReference type="EC" id="2.4.2.8" evidence="5 13"/>
<dbReference type="GO" id="GO:0046100">
    <property type="term" value="P:hypoxanthine metabolic process"/>
    <property type="evidence" value="ECO:0007669"/>
    <property type="project" value="TreeGrafter"/>
</dbReference>
<dbReference type="PANTHER" id="PTHR43340:SF1">
    <property type="entry name" value="HYPOXANTHINE PHOSPHORIBOSYLTRANSFERASE"/>
    <property type="match status" value="1"/>
</dbReference>
<evidence type="ECO:0000313" key="17">
    <source>
        <dbReference type="EMBL" id="CAF3495569.1"/>
    </source>
</evidence>
<dbReference type="EMBL" id="CAJOBA010000023">
    <property type="protein sequence ID" value="CAF3495569.1"/>
    <property type="molecule type" value="Genomic_DNA"/>
</dbReference>
<keyword evidence="6 13" id="KW-0963">Cytoplasm</keyword>
<comment type="caution">
    <text evidence="16">The sequence shown here is derived from an EMBL/GenBank/DDBJ whole genome shotgun (WGS) entry which is preliminary data.</text>
</comment>
<dbReference type="GO" id="GO:0004422">
    <property type="term" value="F:hypoxanthine phosphoribosyltransferase activity"/>
    <property type="evidence" value="ECO:0007669"/>
    <property type="project" value="InterPro"/>
</dbReference>
<dbReference type="Proteomes" id="UP000681722">
    <property type="component" value="Unassembled WGS sequence"/>
</dbReference>
<gene>
    <name evidence="16" type="ORF">GPM918_LOCUS91</name>
    <name evidence="15" type="ORF">OVA965_LOCUS219</name>
    <name evidence="18" type="ORF">SRO942_LOCUS92</name>
    <name evidence="17" type="ORF">TMI583_LOCUS219</name>
</gene>
<dbReference type="GO" id="GO:0000166">
    <property type="term" value="F:nucleotide binding"/>
    <property type="evidence" value="ECO:0007669"/>
    <property type="project" value="UniProtKB-KW"/>
</dbReference>
<keyword evidence="8 13" id="KW-0808">Transferase</keyword>
<comment type="catalytic activity">
    <reaction evidence="13">
        <text>IMP + diphosphate = hypoxanthine + 5-phospho-alpha-D-ribose 1-diphosphate</text>
        <dbReference type="Rhea" id="RHEA:17973"/>
        <dbReference type="ChEBI" id="CHEBI:17368"/>
        <dbReference type="ChEBI" id="CHEBI:33019"/>
        <dbReference type="ChEBI" id="CHEBI:58017"/>
        <dbReference type="ChEBI" id="CHEBI:58053"/>
        <dbReference type="EC" id="2.4.2.8"/>
    </reaction>
</comment>
<evidence type="ECO:0000256" key="2">
    <source>
        <dbReference type="ARBA" id="ARBA00004496"/>
    </source>
</evidence>
<keyword evidence="9 13" id="KW-0479">Metal-binding</keyword>
<dbReference type="UniPathway" id="UPA00591">
    <property type="reaction ID" value="UER00648"/>
</dbReference>
<keyword evidence="19" id="KW-1185">Reference proteome</keyword>
<feature type="domain" description="Phosphoribosyltransferase" evidence="14">
    <location>
        <begin position="59"/>
        <end position="215"/>
    </location>
</feature>
<keyword evidence="11 13" id="KW-0547">Nucleotide-binding</keyword>
<evidence type="ECO:0000256" key="8">
    <source>
        <dbReference type="ARBA" id="ARBA00022679"/>
    </source>
</evidence>
<dbReference type="Proteomes" id="UP000677228">
    <property type="component" value="Unassembled WGS sequence"/>
</dbReference>
<dbReference type="InterPro" id="IPR050408">
    <property type="entry name" value="HGPRT"/>
</dbReference>
<dbReference type="GO" id="GO:0005829">
    <property type="term" value="C:cytosol"/>
    <property type="evidence" value="ECO:0007669"/>
    <property type="project" value="TreeGrafter"/>
</dbReference>
<dbReference type="InterPro" id="IPR029057">
    <property type="entry name" value="PRTase-like"/>
</dbReference>
<dbReference type="InterPro" id="IPR000836">
    <property type="entry name" value="PRTase_dom"/>
</dbReference>
<evidence type="ECO:0000256" key="6">
    <source>
        <dbReference type="ARBA" id="ARBA00022490"/>
    </source>
</evidence>
<evidence type="ECO:0000256" key="4">
    <source>
        <dbReference type="ARBA" id="ARBA00008391"/>
    </source>
</evidence>
<evidence type="ECO:0000256" key="13">
    <source>
        <dbReference type="RuleBase" id="RU364099"/>
    </source>
</evidence>
<sequence>MTTITGKTTLMQKRDSLIDSDPLVIPDEFVGYPLRYFNLPLHYRDDLQSVLIPYGLVQDRIEALASSIFLDVHIHIPEQLVCLCVLKGGYRFFSDLVSKIQNENRLQNDRSLPMSLEFIRCKSYVNDSSSEKLEIIGLSDLNSLKHKNLIVVEDMIDTGSTMVALKKELEKFQPKSVKICTLFIKRRKDKKCLLKPDYVGFQIPDHFVVGYALDYNEYFRDLEHICIMEKSGIEKYKIKD</sequence>
<evidence type="ECO:0000256" key="12">
    <source>
        <dbReference type="ARBA" id="ARBA00022842"/>
    </source>
</evidence>
<keyword evidence="10 13" id="KW-0660">Purine salvage</keyword>
<evidence type="ECO:0000313" key="15">
    <source>
        <dbReference type="EMBL" id="CAF0723353.1"/>
    </source>
</evidence>
<keyword evidence="12 13" id="KW-0460">Magnesium</keyword>
<keyword evidence="7 13" id="KW-0328">Glycosyltransferase</keyword>
<dbReference type="GO" id="GO:0032264">
    <property type="term" value="P:IMP salvage"/>
    <property type="evidence" value="ECO:0007669"/>
    <property type="project" value="UniProtKB-UniPathway"/>
</dbReference>
<dbReference type="EMBL" id="CAJNOK010000023">
    <property type="protein sequence ID" value="CAF0723353.1"/>
    <property type="molecule type" value="Genomic_DNA"/>
</dbReference>
<dbReference type="NCBIfam" id="TIGR01203">
    <property type="entry name" value="HGPRTase"/>
    <property type="match status" value="1"/>
</dbReference>
<organism evidence="16 19">
    <name type="scientific">Didymodactylos carnosus</name>
    <dbReference type="NCBI Taxonomy" id="1234261"/>
    <lineage>
        <taxon>Eukaryota</taxon>
        <taxon>Metazoa</taxon>
        <taxon>Spiralia</taxon>
        <taxon>Gnathifera</taxon>
        <taxon>Rotifera</taxon>
        <taxon>Eurotatoria</taxon>
        <taxon>Bdelloidea</taxon>
        <taxon>Philodinida</taxon>
        <taxon>Philodinidae</taxon>
        <taxon>Didymodactylos</taxon>
    </lineage>
</organism>
<dbReference type="Gene3D" id="3.40.50.2020">
    <property type="match status" value="1"/>
</dbReference>
<protein>
    <recommendedName>
        <fullName evidence="5 13">Hypoxanthine phosphoribosyltransferase</fullName>
        <ecNumber evidence="5 13">2.4.2.8</ecNumber>
    </recommendedName>
</protein>
<name>A0A813NCP3_9BILA</name>
<dbReference type="GO" id="GO:0006178">
    <property type="term" value="P:guanine salvage"/>
    <property type="evidence" value="ECO:0007669"/>
    <property type="project" value="TreeGrafter"/>
</dbReference>
<evidence type="ECO:0000256" key="1">
    <source>
        <dbReference type="ARBA" id="ARBA00001946"/>
    </source>
</evidence>
<evidence type="ECO:0000256" key="7">
    <source>
        <dbReference type="ARBA" id="ARBA00022676"/>
    </source>
</evidence>
<dbReference type="GO" id="GO:0000287">
    <property type="term" value="F:magnesium ion binding"/>
    <property type="evidence" value="ECO:0007669"/>
    <property type="project" value="TreeGrafter"/>
</dbReference>
<dbReference type="Proteomes" id="UP000663829">
    <property type="component" value="Unassembled WGS sequence"/>
</dbReference>
<evidence type="ECO:0000313" key="19">
    <source>
        <dbReference type="Proteomes" id="UP000663829"/>
    </source>
</evidence>
<dbReference type="GO" id="GO:0032263">
    <property type="term" value="P:GMP salvage"/>
    <property type="evidence" value="ECO:0007669"/>
    <property type="project" value="TreeGrafter"/>
</dbReference>
<dbReference type="Pfam" id="PF00156">
    <property type="entry name" value="Pribosyltran"/>
    <property type="match status" value="1"/>
</dbReference>
<dbReference type="AlphaFoldDB" id="A0A813NCP3"/>
<proteinExistence type="inferred from homology"/>
<evidence type="ECO:0000256" key="10">
    <source>
        <dbReference type="ARBA" id="ARBA00022726"/>
    </source>
</evidence>
<reference evidence="16" key="1">
    <citation type="submission" date="2021-02" db="EMBL/GenBank/DDBJ databases">
        <authorList>
            <person name="Nowell W R."/>
        </authorList>
    </citation>
    <scope>NUCLEOTIDE SEQUENCE</scope>
</reference>
<evidence type="ECO:0000259" key="14">
    <source>
        <dbReference type="Pfam" id="PF00156"/>
    </source>
</evidence>
<evidence type="ECO:0000313" key="16">
    <source>
        <dbReference type="EMBL" id="CAF0737970.1"/>
    </source>
</evidence>
<dbReference type="Proteomes" id="UP000682733">
    <property type="component" value="Unassembled WGS sequence"/>
</dbReference>
<evidence type="ECO:0000256" key="5">
    <source>
        <dbReference type="ARBA" id="ARBA00011895"/>
    </source>
</evidence>
<dbReference type="GO" id="GO:0006166">
    <property type="term" value="P:purine ribonucleoside salvage"/>
    <property type="evidence" value="ECO:0007669"/>
    <property type="project" value="UniProtKB-KW"/>
</dbReference>
<comment type="cofactor">
    <cofactor evidence="1 13">
        <name>Mg(2+)</name>
        <dbReference type="ChEBI" id="CHEBI:18420"/>
    </cofactor>
</comment>
<accession>A0A813NCP3</accession>
<comment type="similarity">
    <text evidence="4 13">Belongs to the purine/pyrimidine phosphoribosyltransferase family.</text>
</comment>
<dbReference type="FunFam" id="3.40.50.2020:FF:000053">
    <property type="entry name" value="Hypoxanthine phosphoribosyltransferase"/>
    <property type="match status" value="1"/>
</dbReference>
<comment type="subcellular location">
    <subcellularLocation>
        <location evidence="2 13">Cytoplasm</location>
    </subcellularLocation>
</comment>
<evidence type="ECO:0000256" key="11">
    <source>
        <dbReference type="ARBA" id="ARBA00022741"/>
    </source>
</evidence>
<dbReference type="CDD" id="cd06223">
    <property type="entry name" value="PRTases_typeI"/>
    <property type="match status" value="1"/>
</dbReference>
<evidence type="ECO:0000256" key="9">
    <source>
        <dbReference type="ARBA" id="ARBA00022723"/>
    </source>
</evidence>
<evidence type="ECO:0000256" key="3">
    <source>
        <dbReference type="ARBA" id="ARBA00004669"/>
    </source>
</evidence>
<comment type="pathway">
    <text evidence="3 13">Purine metabolism; IMP biosynthesis via salvage pathway; IMP from hypoxanthine: step 1/1.</text>
</comment>
<dbReference type="InterPro" id="IPR005904">
    <property type="entry name" value="Hxn_phspho_trans"/>
</dbReference>
<dbReference type="OrthoDB" id="9449045at2759"/>